<dbReference type="GO" id="GO:0140291">
    <property type="term" value="P:peptidyl-glutamate ADP-deribosylation"/>
    <property type="evidence" value="ECO:0007669"/>
    <property type="project" value="TreeGrafter"/>
</dbReference>
<dbReference type="CDD" id="cd02901">
    <property type="entry name" value="Macro_Poa1p-like"/>
    <property type="match status" value="1"/>
</dbReference>
<proteinExistence type="predicted"/>
<dbReference type="KEGG" id="scad:DN051_08640"/>
<dbReference type="AlphaFoldDB" id="A0A2Z4IUB6"/>
<accession>A0A2Z4IUB6</accession>
<comment type="catalytic activity">
    <reaction evidence="1">
        <text>an N-(ADP-alpha-D-ribosyl)-thymidine in DNA + H2O = a thymidine in DNA + ADP-D-ribose</text>
        <dbReference type="Rhea" id="RHEA:71655"/>
        <dbReference type="Rhea" id="RHEA-COMP:13556"/>
        <dbReference type="Rhea" id="RHEA-COMP:18051"/>
        <dbReference type="ChEBI" id="CHEBI:15377"/>
        <dbReference type="ChEBI" id="CHEBI:57967"/>
        <dbReference type="ChEBI" id="CHEBI:137386"/>
        <dbReference type="ChEBI" id="CHEBI:191199"/>
    </reaction>
    <physiologicalReaction direction="left-to-right" evidence="1">
        <dbReference type="Rhea" id="RHEA:71656"/>
    </physiologicalReaction>
</comment>
<dbReference type="PROSITE" id="PS51154">
    <property type="entry name" value="MACRO"/>
    <property type="match status" value="1"/>
</dbReference>
<dbReference type="InterPro" id="IPR043472">
    <property type="entry name" value="Macro_dom-like"/>
</dbReference>
<evidence type="ECO:0000313" key="3">
    <source>
        <dbReference type="EMBL" id="AWW36681.1"/>
    </source>
</evidence>
<evidence type="ECO:0000256" key="1">
    <source>
        <dbReference type="ARBA" id="ARBA00035885"/>
    </source>
</evidence>
<dbReference type="PANTHER" id="PTHR12521:SF0">
    <property type="entry name" value="ADP-RIBOSE GLYCOHYDROLASE OARD1"/>
    <property type="match status" value="1"/>
</dbReference>
<dbReference type="InterPro" id="IPR050892">
    <property type="entry name" value="ADP-ribose_metab_enzymes"/>
</dbReference>
<evidence type="ECO:0000259" key="2">
    <source>
        <dbReference type="PROSITE" id="PS51154"/>
    </source>
</evidence>
<dbReference type="InterPro" id="IPR002589">
    <property type="entry name" value="Macro_dom"/>
</dbReference>
<evidence type="ECO:0000313" key="4">
    <source>
        <dbReference type="Proteomes" id="UP000249616"/>
    </source>
</evidence>
<dbReference type="PANTHER" id="PTHR12521">
    <property type="entry name" value="PROTEIN C6ORF130"/>
    <property type="match status" value="1"/>
</dbReference>
<keyword evidence="4" id="KW-1185">Reference proteome</keyword>
<organism evidence="3 4">
    <name type="scientific">Streptomyces cadmiisoli</name>
    <dbReference type="NCBI Taxonomy" id="2184053"/>
    <lineage>
        <taxon>Bacteria</taxon>
        <taxon>Bacillati</taxon>
        <taxon>Actinomycetota</taxon>
        <taxon>Actinomycetes</taxon>
        <taxon>Kitasatosporales</taxon>
        <taxon>Streptomycetaceae</taxon>
        <taxon>Streptomyces</taxon>
        <taxon>Streptomyces aurantiacus group</taxon>
    </lineage>
</organism>
<reference evidence="3 4" key="1">
    <citation type="journal article" date="2019" name="Int. J. Syst. Evol. Microbiol.">
        <title>Streptomyces cadmiisoli sp. nov., a novel actinomycete isolated from cadmium-contaminated soil.</title>
        <authorList>
            <person name="Li K."/>
            <person name="Tang X."/>
            <person name="Zhao J."/>
            <person name="Guo Y."/>
            <person name="Tang Y."/>
            <person name="Gao J."/>
        </authorList>
    </citation>
    <scope>NUCLEOTIDE SEQUENCE [LARGE SCALE GENOMIC DNA]</scope>
    <source>
        <strain evidence="3 4">ZFG47</strain>
    </source>
</reference>
<dbReference type="Gene3D" id="3.40.220.10">
    <property type="entry name" value="Leucine Aminopeptidase, subunit E, domain 1"/>
    <property type="match status" value="1"/>
</dbReference>
<gene>
    <name evidence="3" type="ORF">DN051_08640</name>
</gene>
<feature type="domain" description="Macro" evidence="2">
    <location>
        <begin position="1"/>
        <end position="163"/>
    </location>
</feature>
<dbReference type="SMART" id="SM00506">
    <property type="entry name" value="A1pp"/>
    <property type="match status" value="1"/>
</dbReference>
<name>A0A2Z4IUB6_9ACTN</name>
<dbReference type="Proteomes" id="UP000249616">
    <property type="component" value="Chromosome"/>
</dbReference>
<sequence>MSEIAYVRGDATVPSVKGVKLIAHVCNDMGGWGKGFVVAVSRRWPEPEAAYRAWHRDRASNDFALGAVQFVQVERYVWVANMIGQRGIRTGSKGVPVRYEAIDTALGRLADRAVELGASVHMPRIGCGLAGGRWPLVEPLVTERLTRRGVAVTVYDHGEGGRN</sequence>
<protein>
    <submittedName>
        <fullName evidence="3">Appr-1-p processing protein</fullName>
    </submittedName>
</protein>
<dbReference type="SUPFAM" id="SSF52949">
    <property type="entry name" value="Macro domain-like"/>
    <property type="match status" value="1"/>
</dbReference>
<dbReference type="EMBL" id="CP030073">
    <property type="protein sequence ID" value="AWW36681.1"/>
    <property type="molecule type" value="Genomic_DNA"/>
</dbReference>
<dbReference type="RefSeq" id="WP_112438427.1">
    <property type="nucleotide sequence ID" value="NZ_CBDRHE010000013.1"/>
</dbReference>